<sequence length="93" mass="10249">MPTSPTSLDPATASRSFPARPTHEQIQASTPRDWQTHGLIPTFSTPVGPQTHGAIPTASTPNLELFMHYIDRRIGEHQTYMKSMLANHEAAIV</sequence>
<gene>
    <name evidence="2" type="ORF">TIFTF001_029529</name>
</gene>
<evidence type="ECO:0000313" key="3">
    <source>
        <dbReference type="Proteomes" id="UP001187192"/>
    </source>
</evidence>
<proteinExistence type="predicted"/>
<reference evidence="2" key="1">
    <citation type="submission" date="2023-07" db="EMBL/GenBank/DDBJ databases">
        <title>draft genome sequence of fig (Ficus carica).</title>
        <authorList>
            <person name="Takahashi T."/>
            <person name="Nishimura K."/>
        </authorList>
    </citation>
    <scope>NUCLEOTIDE SEQUENCE</scope>
</reference>
<dbReference type="AlphaFoldDB" id="A0AA88DRZ8"/>
<feature type="compositionally biased region" description="Polar residues" evidence="1">
    <location>
        <begin position="1"/>
        <end position="15"/>
    </location>
</feature>
<protein>
    <submittedName>
        <fullName evidence="2">Uncharacterized protein</fullName>
    </submittedName>
</protein>
<evidence type="ECO:0000313" key="2">
    <source>
        <dbReference type="EMBL" id="GMN60428.1"/>
    </source>
</evidence>
<dbReference type="EMBL" id="BTGU01000098">
    <property type="protein sequence ID" value="GMN60428.1"/>
    <property type="molecule type" value="Genomic_DNA"/>
</dbReference>
<comment type="caution">
    <text evidence="2">The sequence shown here is derived from an EMBL/GenBank/DDBJ whole genome shotgun (WGS) entry which is preliminary data.</text>
</comment>
<feature type="compositionally biased region" description="Polar residues" evidence="1">
    <location>
        <begin position="24"/>
        <end position="33"/>
    </location>
</feature>
<keyword evidence="3" id="KW-1185">Reference proteome</keyword>
<accession>A0AA88DRZ8</accession>
<evidence type="ECO:0000256" key="1">
    <source>
        <dbReference type="SAM" id="MobiDB-lite"/>
    </source>
</evidence>
<organism evidence="2 3">
    <name type="scientific">Ficus carica</name>
    <name type="common">Common fig</name>
    <dbReference type="NCBI Taxonomy" id="3494"/>
    <lineage>
        <taxon>Eukaryota</taxon>
        <taxon>Viridiplantae</taxon>
        <taxon>Streptophyta</taxon>
        <taxon>Embryophyta</taxon>
        <taxon>Tracheophyta</taxon>
        <taxon>Spermatophyta</taxon>
        <taxon>Magnoliopsida</taxon>
        <taxon>eudicotyledons</taxon>
        <taxon>Gunneridae</taxon>
        <taxon>Pentapetalae</taxon>
        <taxon>rosids</taxon>
        <taxon>fabids</taxon>
        <taxon>Rosales</taxon>
        <taxon>Moraceae</taxon>
        <taxon>Ficeae</taxon>
        <taxon>Ficus</taxon>
    </lineage>
</organism>
<name>A0AA88DRZ8_FICCA</name>
<dbReference type="Proteomes" id="UP001187192">
    <property type="component" value="Unassembled WGS sequence"/>
</dbReference>
<feature type="region of interest" description="Disordered" evidence="1">
    <location>
        <begin position="1"/>
        <end position="58"/>
    </location>
</feature>